<evidence type="ECO:0000313" key="1">
    <source>
        <dbReference type="EMBL" id="GIQ88683.1"/>
    </source>
</evidence>
<proteinExistence type="predicted"/>
<dbReference type="AlphaFoldDB" id="A0A9K3D3W5"/>
<dbReference type="EMBL" id="BDIP01004293">
    <property type="protein sequence ID" value="GIQ88683.1"/>
    <property type="molecule type" value="Genomic_DNA"/>
</dbReference>
<evidence type="ECO:0000313" key="2">
    <source>
        <dbReference type="Proteomes" id="UP000265618"/>
    </source>
</evidence>
<gene>
    <name evidence="1" type="ORF">KIPB_010991</name>
</gene>
<sequence>MADRSTSVSTDRSKSSAGSIALRRRFLFCFFSVSTRAYVSAQYASLPLILPFAWKKRYQKSLAPPV</sequence>
<organism evidence="1 2">
    <name type="scientific">Kipferlia bialata</name>
    <dbReference type="NCBI Taxonomy" id="797122"/>
    <lineage>
        <taxon>Eukaryota</taxon>
        <taxon>Metamonada</taxon>
        <taxon>Carpediemonas-like organisms</taxon>
        <taxon>Kipferlia</taxon>
    </lineage>
</organism>
<keyword evidence="2" id="KW-1185">Reference proteome</keyword>
<comment type="caution">
    <text evidence="1">The sequence shown here is derived from an EMBL/GenBank/DDBJ whole genome shotgun (WGS) entry which is preliminary data.</text>
</comment>
<dbReference type="Proteomes" id="UP000265618">
    <property type="component" value="Unassembled WGS sequence"/>
</dbReference>
<accession>A0A9K3D3W5</accession>
<name>A0A9K3D3W5_9EUKA</name>
<protein>
    <submittedName>
        <fullName evidence="1">Uncharacterized protein</fullName>
    </submittedName>
</protein>
<reference evidence="1 2" key="1">
    <citation type="journal article" date="2018" name="PLoS ONE">
        <title>The draft genome of Kipferlia bialata reveals reductive genome evolution in fornicate parasites.</title>
        <authorList>
            <person name="Tanifuji G."/>
            <person name="Takabayashi S."/>
            <person name="Kume K."/>
            <person name="Takagi M."/>
            <person name="Nakayama T."/>
            <person name="Kamikawa R."/>
            <person name="Inagaki Y."/>
            <person name="Hashimoto T."/>
        </authorList>
    </citation>
    <scope>NUCLEOTIDE SEQUENCE [LARGE SCALE GENOMIC DNA]</scope>
    <source>
        <strain evidence="1">NY0173</strain>
    </source>
</reference>